<evidence type="ECO:0000256" key="3">
    <source>
        <dbReference type="ARBA" id="ARBA00022597"/>
    </source>
</evidence>
<dbReference type="OrthoDB" id="9776369at2"/>
<proteinExistence type="predicted"/>
<evidence type="ECO:0000256" key="7">
    <source>
        <dbReference type="ARBA" id="ARBA00022967"/>
    </source>
</evidence>
<keyword evidence="6 10" id="KW-0067">ATP-binding</keyword>
<evidence type="ECO:0000256" key="4">
    <source>
        <dbReference type="ARBA" id="ARBA00022737"/>
    </source>
</evidence>
<reference evidence="10 11" key="1">
    <citation type="submission" date="2018-11" db="EMBL/GenBank/DDBJ databases">
        <title>Vibrio LJC006 sp. nov., isolated from seawater during the bloom of the enteromorpha.</title>
        <authorList>
            <person name="Liang J."/>
        </authorList>
    </citation>
    <scope>NUCLEOTIDE SEQUENCE [LARGE SCALE GENOMIC DNA]</scope>
    <source>
        <strain evidence="10 11">LJC006</strain>
    </source>
</reference>
<evidence type="ECO:0000256" key="5">
    <source>
        <dbReference type="ARBA" id="ARBA00022741"/>
    </source>
</evidence>
<dbReference type="Proteomes" id="UP000281112">
    <property type="component" value="Unassembled WGS sequence"/>
</dbReference>
<evidence type="ECO:0000313" key="11">
    <source>
        <dbReference type="Proteomes" id="UP000281112"/>
    </source>
</evidence>
<dbReference type="InterPro" id="IPR003593">
    <property type="entry name" value="AAA+_ATPase"/>
</dbReference>
<dbReference type="SMART" id="SM00382">
    <property type="entry name" value="AAA"/>
    <property type="match status" value="2"/>
</dbReference>
<dbReference type="PROSITE" id="PS50893">
    <property type="entry name" value="ABC_TRANSPORTER_2"/>
    <property type="match status" value="2"/>
</dbReference>
<dbReference type="InterPro" id="IPR017871">
    <property type="entry name" value="ABC_transporter-like_CS"/>
</dbReference>
<dbReference type="SUPFAM" id="SSF52540">
    <property type="entry name" value="P-loop containing nucleoside triphosphate hydrolases"/>
    <property type="match status" value="2"/>
</dbReference>
<dbReference type="PANTHER" id="PTHR43790:SF1">
    <property type="entry name" value="XYLOSE IMPORT ATP-BINDING PROTEIN XYLG"/>
    <property type="match status" value="1"/>
</dbReference>
<dbReference type="RefSeq" id="WP_124936802.1">
    <property type="nucleotide sequence ID" value="NZ_RJVQ01000003.1"/>
</dbReference>
<dbReference type="CDD" id="cd03215">
    <property type="entry name" value="ABC_Carb_Monos_II"/>
    <property type="match status" value="1"/>
</dbReference>
<organism evidence="10 11">
    <name type="scientific">Vibrio viridaestus</name>
    <dbReference type="NCBI Taxonomy" id="2487322"/>
    <lineage>
        <taxon>Bacteria</taxon>
        <taxon>Pseudomonadati</taxon>
        <taxon>Pseudomonadota</taxon>
        <taxon>Gammaproteobacteria</taxon>
        <taxon>Vibrionales</taxon>
        <taxon>Vibrionaceae</taxon>
        <taxon>Vibrio</taxon>
    </lineage>
</organism>
<dbReference type="InterPro" id="IPR027417">
    <property type="entry name" value="P-loop_NTPase"/>
</dbReference>
<sequence length="492" mass="53871">MQPYLKLTNISKNFNGFYALQGINFDIYPGEVHCIAGQNGCGKSTIIKVISGVHQPDKGGTIEIQGKRCTTLSPIKSVREGIQVIYQDLSLFPNLTVAENIMINAYHSRGLRHTRAMLEQASEVLRNMEANISPHDLVGDLTVSKCQLVAIARALAENAKLIIMDEPTASLTHHEVEHLLTYVKRLKQQGIAIIFVSHKLDEVLEISDRFTVLKDGKLVATISAQDMTVQRLSELMTGRNITFTPLSTEYSEEVVLECRHLSKQNQFHDINIRVHRGEVLAITGLLGSGRTELCLGLFGLNSPDSGDVLLEGKPVIFRSNRDAIEAGIGYVSEDRMGTGLVMEQPIADNIVSTLFNELQPRFGLFSQSRAFELVTQLVDQLKIKIGASTDPVSTLSGGNAQRVSIAKWLAIRPKVLILDSPTVGVDIANKSGIYHVIETLSKAGVAVIIVTDEIEEACYNSHNIAVIADGELVKNFVTAETSVKALSEVIYG</sequence>
<gene>
    <name evidence="10" type="ORF">EES38_08775</name>
</gene>
<keyword evidence="3" id="KW-0762">Sugar transport</keyword>
<evidence type="ECO:0000256" key="6">
    <source>
        <dbReference type="ARBA" id="ARBA00022840"/>
    </source>
</evidence>
<dbReference type="PROSITE" id="PS00211">
    <property type="entry name" value="ABC_TRANSPORTER_1"/>
    <property type="match status" value="1"/>
</dbReference>
<dbReference type="AlphaFoldDB" id="A0A3N9U5K6"/>
<keyword evidence="1" id="KW-0813">Transport</keyword>
<dbReference type="GO" id="GO:0005524">
    <property type="term" value="F:ATP binding"/>
    <property type="evidence" value="ECO:0007669"/>
    <property type="project" value="UniProtKB-KW"/>
</dbReference>
<keyword evidence="11" id="KW-1185">Reference proteome</keyword>
<protein>
    <submittedName>
        <fullName evidence="10">Sugar ABC transporter ATP-binding protein</fullName>
    </submittedName>
</protein>
<dbReference type="InterPro" id="IPR003439">
    <property type="entry name" value="ABC_transporter-like_ATP-bd"/>
</dbReference>
<evidence type="ECO:0000313" key="10">
    <source>
        <dbReference type="EMBL" id="RQW63336.1"/>
    </source>
</evidence>
<dbReference type="Gene3D" id="3.40.50.300">
    <property type="entry name" value="P-loop containing nucleotide triphosphate hydrolases"/>
    <property type="match status" value="2"/>
</dbReference>
<dbReference type="Pfam" id="PF00005">
    <property type="entry name" value="ABC_tran"/>
    <property type="match status" value="2"/>
</dbReference>
<evidence type="ECO:0000256" key="8">
    <source>
        <dbReference type="ARBA" id="ARBA00023136"/>
    </source>
</evidence>
<name>A0A3N9U5K6_9VIBR</name>
<keyword evidence="5" id="KW-0547">Nucleotide-binding</keyword>
<dbReference type="InterPro" id="IPR050107">
    <property type="entry name" value="ABC_carbohydrate_import_ATPase"/>
</dbReference>
<dbReference type="PANTHER" id="PTHR43790">
    <property type="entry name" value="CARBOHYDRATE TRANSPORT ATP-BINDING PROTEIN MG119-RELATED"/>
    <property type="match status" value="1"/>
</dbReference>
<evidence type="ECO:0000256" key="1">
    <source>
        <dbReference type="ARBA" id="ARBA00022448"/>
    </source>
</evidence>
<dbReference type="GO" id="GO:0016887">
    <property type="term" value="F:ATP hydrolysis activity"/>
    <property type="evidence" value="ECO:0007669"/>
    <property type="project" value="InterPro"/>
</dbReference>
<evidence type="ECO:0000256" key="2">
    <source>
        <dbReference type="ARBA" id="ARBA00022475"/>
    </source>
</evidence>
<keyword evidence="8" id="KW-0472">Membrane</keyword>
<keyword evidence="7" id="KW-1278">Translocase</keyword>
<feature type="domain" description="ABC transporter" evidence="9">
    <location>
        <begin position="236"/>
        <end position="489"/>
    </location>
</feature>
<dbReference type="EMBL" id="RJVQ01000003">
    <property type="protein sequence ID" value="RQW63336.1"/>
    <property type="molecule type" value="Genomic_DNA"/>
</dbReference>
<evidence type="ECO:0000259" key="9">
    <source>
        <dbReference type="PROSITE" id="PS50893"/>
    </source>
</evidence>
<feature type="domain" description="ABC transporter" evidence="9">
    <location>
        <begin position="5"/>
        <end position="240"/>
    </location>
</feature>
<dbReference type="CDD" id="cd03216">
    <property type="entry name" value="ABC_Carb_Monos_I"/>
    <property type="match status" value="1"/>
</dbReference>
<keyword evidence="2" id="KW-1003">Cell membrane</keyword>
<accession>A0A3N9U5K6</accession>
<comment type="caution">
    <text evidence="10">The sequence shown here is derived from an EMBL/GenBank/DDBJ whole genome shotgun (WGS) entry which is preliminary data.</text>
</comment>
<keyword evidence="4" id="KW-0677">Repeat</keyword>